<dbReference type="InterPro" id="IPR006674">
    <property type="entry name" value="HD_domain"/>
</dbReference>
<reference evidence="2 4" key="2">
    <citation type="submission" date="2023-12" db="EMBL/GenBank/DDBJ databases">
        <title>Phenotypic and Genomic Characterization of Methanothermobacter wolfeii Strain BSEL, a CO2-Capturing Archaeon with Minimal Nutrient Requirements.</title>
        <authorList>
            <person name="Ale Enriquez F."/>
            <person name="Ahring B.K."/>
        </authorList>
    </citation>
    <scope>NUCLEOTIDE SEQUENCE [LARGE SCALE GENOMIC DNA]</scope>
    <source>
        <strain evidence="2 4">BSEL-1</strain>
    </source>
</reference>
<protein>
    <submittedName>
        <fullName evidence="3">HD domain-containing protein</fullName>
    </submittedName>
</protein>
<dbReference type="Pfam" id="PF01966">
    <property type="entry name" value="HD"/>
    <property type="match status" value="1"/>
</dbReference>
<reference evidence="3" key="1">
    <citation type="submission" date="2022-09" db="EMBL/GenBank/DDBJ databases">
        <title>Characterization of three MwoI isoschizomers from sequenced genome and metagenomes.</title>
        <authorList>
            <person name="Fomenkov A."/>
            <person name="Xu S.Y."/>
            <person name="Roberts R.J."/>
        </authorList>
    </citation>
    <scope>NUCLEOTIDE SEQUENCE</scope>
    <source>
        <strain evidence="3">DSM 2970</strain>
    </source>
</reference>
<dbReference type="AlphaFoldDB" id="A0A9E7UNL0"/>
<dbReference type="EMBL" id="CP104550">
    <property type="protein sequence ID" value="UXH32271.1"/>
    <property type="molecule type" value="Genomic_DNA"/>
</dbReference>
<dbReference type="GO" id="GO:0006203">
    <property type="term" value="P:dGTP catabolic process"/>
    <property type="evidence" value="ECO:0007669"/>
    <property type="project" value="TreeGrafter"/>
</dbReference>
<dbReference type="PANTHER" id="PTHR11373">
    <property type="entry name" value="DEOXYNUCLEOSIDE TRIPHOSPHATE TRIPHOSPHOHYDROLASE"/>
    <property type="match status" value="1"/>
</dbReference>
<evidence type="ECO:0000313" key="4">
    <source>
        <dbReference type="Proteomes" id="UP001369247"/>
    </source>
</evidence>
<accession>A0A9E7UNL0</accession>
<name>A0A9E7UNL0_METWO</name>
<dbReference type="InterPro" id="IPR003607">
    <property type="entry name" value="HD/PDEase_dom"/>
</dbReference>
<evidence type="ECO:0000313" key="3">
    <source>
        <dbReference type="EMBL" id="UXH32271.1"/>
    </source>
</evidence>
<proteinExistence type="predicted"/>
<dbReference type="Pfam" id="PF19276">
    <property type="entry name" value="HD_assoc_2"/>
    <property type="match status" value="1"/>
</dbReference>
<dbReference type="SMART" id="SM00471">
    <property type="entry name" value="HDc"/>
    <property type="match status" value="1"/>
</dbReference>
<dbReference type="GO" id="GO:0008832">
    <property type="term" value="F:dGTPase activity"/>
    <property type="evidence" value="ECO:0007669"/>
    <property type="project" value="TreeGrafter"/>
</dbReference>
<dbReference type="CDD" id="cd00077">
    <property type="entry name" value="HDc"/>
    <property type="match status" value="1"/>
</dbReference>
<sequence>MKFIRDSVHGNLKLSEFEVRVVDTPQIQRLRRIKQLGFTSLIYPGANHSRFEHSIGAMYLASRLGEHLGLSEEKTGILRLCALLHDAGHGPFSHVSEGVLERSHESLTLELVGESELSDIISEEYDPAQVMSILRGEGVLGQAINGELDVDRMDYLLRDSHYTGVAYGIIDVERLIYNMKMENDLVLDRKGVQAAESALLARYFMYPSVYQHHTTRIVNSMFRRCLRKLIDQKELDASRIYIYDDMDLIVMCRNHEGFIGDMMRRLDNRDLLKMVESVKLNELEDPHRVFKITETEIKRAEEEIAEDMDLDPDYVIVNLPKYPAFDEMRTQVSVGDSIVNLSHISSLVGALKEARFNHADICVYVPGENVDSFRDFSLHDYMDLPERRPSHPRQLRLTVPDYLKFR</sequence>
<dbReference type="InterPro" id="IPR050135">
    <property type="entry name" value="dGTPase-like"/>
</dbReference>
<organism evidence="3">
    <name type="scientific">Methanothermobacter wolfeii</name>
    <name type="common">Methanobacterium wolfei</name>
    <dbReference type="NCBI Taxonomy" id="145261"/>
    <lineage>
        <taxon>Archaea</taxon>
        <taxon>Methanobacteriati</taxon>
        <taxon>Methanobacteriota</taxon>
        <taxon>Methanomada group</taxon>
        <taxon>Methanobacteria</taxon>
        <taxon>Methanobacteriales</taxon>
        <taxon>Methanobacteriaceae</taxon>
        <taxon>Methanothermobacter</taxon>
    </lineage>
</organism>
<dbReference type="PANTHER" id="PTHR11373:SF4">
    <property type="entry name" value="DEOXYNUCLEOSIDE TRIPHOSPHATE TRIPHOSPHOHYDROLASE SAMHD1"/>
    <property type="match status" value="1"/>
</dbReference>
<dbReference type="InterPro" id="IPR045509">
    <property type="entry name" value="HD_assoc_2"/>
</dbReference>
<dbReference type="EMBL" id="JAXUHJ010000014">
    <property type="protein sequence ID" value="MEJ8543530.1"/>
    <property type="molecule type" value="Genomic_DNA"/>
</dbReference>
<evidence type="ECO:0000259" key="1">
    <source>
        <dbReference type="PROSITE" id="PS51831"/>
    </source>
</evidence>
<dbReference type="SMR" id="A0A9E7UNL0"/>
<gene>
    <name evidence="3" type="ORF">N5910_02990</name>
    <name evidence="2" type="ORF">U2150_08515</name>
</gene>
<dbReference type="KEGG" id="mwo:MWSIV6_0563"/>
<feature type="domain" description="HD" evidence="1">
    <location>
        <begin position="50"/>
        <end position="156"/>
    </location>
</feature>
<dbReference type="SUPFAM" id="SSF109604">
    <property type="entry name" value="HD-domain/PDEase-like"/>
    <property type="match status" value="1"/>
</dbReference>
<dbReference type="RefSeq" id="WP_074358649.1">
    <property type="nucleotide sequence ID" value="NZ_CP104550.1"/>
</dbReference>
<dbReference type="Proteomes" id="UP001065373">
    <property type="component" value="Chromosome"/>
</dbReference>
<dbReference type="PROSITE" id="PS51831">
    <property type="entry name" value="HD"/>
    <property type="match status" value="1"/>
</dbReference>
<dbReference type="Proteomes" id="UP001369247">
    <property type="component" value="Unassembled WGS sequence"/>
</dbReference>
<evidence type="ECO:0000313" key="2">
    <source>
        <dbReference type="EMBL" id="MEJ8543530.1"/>
    </source>
</evidence>
<dbReference type="GeneID" id="58978215"/>
<dbReference type="Gene3D" id="1.10.3210.10">
    <property type="entry name" value="Hypothetical protein af1432"/>
    <property type="match status" value="1"/>
</dbReference>
<keyword evidence="4" id="KW-1185">Reference proteome</keyword>
<dbReference type="GeneID" id="75106184"/>